<dbReference type="STRING" id="197461.A3843_13620"/>
<dbReference type="InterPro" id="IPR035926">
    <property type="entry name" value="NusB-like_sf"/>
</dbReference>
<comment type="similarity">
    <text evidence="1 6">Belongs to the NusB family.</text>
</comment>
<keyword evidence="4 6" id="KW-0805">Transcription regulation</keyword>
<proteinExistence type="inferred from homology"/>
<dbReference type="AlphaFoldDB" id="A0A1U7JFY6"/>
<dbReference type="GO" id="GO:0003723">
    <property type="term" value="F:RNA binding"/>
    <property type="evidence" value="ECO:0007669"/>
    <property type="project" value="UniProtKB-UniRule"/>
</dbReference>
<dbReference type="InterPro" id="IPR006027">
    <property type="entry name" value="NusB_RsmB_TIM44"/>
</dbReference>
<dbReference type="NCBIfam" id="TIGR01951">
    <property type="entry name" value="nusB"/>
    <property type="match status" value="1"/>
</dbReference>
<dbReference type="EMBL" id="LVVZ01000019">
    <property type="protein sequence ID" value="OKL43653.1"/>
    <property type="molecule type" value="Genomic_DNA"/>
</dbReference>
<organism evidence="8 9">
    <name type="scientific">Pseudovibrio exalbescens</name>
    <dbReference type="NCBI Taxonomy" id="197461"/>
    <lineage>
        <taxon>Bacteria</taxon>
        <taxon>Pseudomonadati</taxon>
        <taxon>Pseudomonadota</taxon>
        <taxon>Alphaproteobacteria</taxon>
        <taxon>Hyphomicrobiales</taxon>
        <taxon>Stappiaceae</taxon>
        <taxon>Pseudovibrio</taxon>
    </lineage>
</organism>
<dbReference type="PANTHER" id="PTHR11078">
    <property type="entry name" value="N UTILIZATION SUBSTANCE PROTEIN B-RELATED"/>
    <property type="match status" value="1"/>
</dbReference>
<dbReference type="RefSeq" id="WP_028480805.1">
    <property type="nucleotide sequence ID" value="NZ_LVVZ01000019.1"/>
</dbReference>
<keyword evidence="2 6" id="KW-0889">Transcription antitermination</keyword>
<evidence type="ECO:0000256" key="1">
    <source>
        <dbReference type="ARBA" id="ARBA00005952"/>
    </source>
</evidence>
<dbReference type="PANTHER" id="PTHR11078:SF3">
    <property type="entry name" value="ANTITERMINATION NUSB DOMAIN-CONTAINING PROTEIN"/>
    <property type="match status" value="1"/>
</dbReference>
<dbReference type="OrthoDB" id="9797817at2"/>
<evidence type="ECO:0000256" key="4">
    <source>
        <dbReference type="ARBA" id="ARBA00023015"/>
    </source>
</evidence>
<dbReference type="Gene3D" id="1.10.940.10">
    <property type="entry name" value="NusB-like"/>
    <property type="match status" value="1"/>
</dbReference>
<dbReference type="InterPro" id="IPR011605">
    <property type="entry name" value="NusB_fam"/>
</dbReference>
<evidence type="ECO:0000313" key="8">
    <source>
        <dbReference type="EMBL" id="OKL43653.1"/>
    </source>
</evidence>
<dbReference type="Pfam" id="PF01029">
    <property type="entry name" value="NusB"/>
    <property type="match status" value="1"/>
</dbReference>
<gene>
    <name evidence="6" type="primary">nusB</name>
    <name evidence="8" type="ORF">A3843_13620</name>
</gene>
<name>A0A1U7JFY6_9HYPH</name>
<evidence type="ECO:0000259" key="7">
    <source>
        <dbReference type="Pfam" id="PF01029"/>
    </source>
</evidence>
<dbReference type="Proteomes" id="UP000185783">
    <property type="component" value="Unassembled WGS sequence"/>
</dbReference>
<feature type="domain" description="NusB/RsmB/TIM44" evidence="7">
    <location>
        <begin position="22"/>
        <end position="154"/>
    </location>
</feature>
<comment type="function">
    <text evidence="6">Involved in transcription antitermination. Required for transcription of ribosomal RNA (rRNA) genes. Binds specifically to the boxA antiterminator sequence of the ribosomal RNA (rrn) operons.</text>
</comment>
<evidence type="ECO:0000256" key="3">
    <source>
        <dbReference type="ARBA" id="ARBA00022884"/>
    </source>
</evidence>
<dbReference type="HAMAP" id="MF_00073">
    <property type="entry name" value="NusB"/>
    <property type="match status" value="1"/>
</dbReference>
<accession>A0A1U7JFY6</accession>
<sequence>MTHDDNNNKHVEVRPANKRGAARLAAVQAVYQMEVAGTQMNDVLGEFEAFRLGKEIDGDQYREADAAWFRDLVMAVVEDQRVIDPRIHQALSDDWPLKRIDVTLRAILRVGAAELFRKKDVPARVIINEYIDVSKAFFEHDETRLVNGILNRLAHELRTTEFDDAPKGG</sequence>
<dbReference type="GO" id="GO:0031564">
    <property type="term" value="P:transcription antitermination"/>
    <property type="evidence" value="ECO:0007669"/>
    <property type="project" value="UniProtKB-KW"/>
</dbReference>
<evidence type="ECO:0000313" key="9">
    <source>
        <dbReference type="Proteomes" id="UP000185783"/>
    </source>
</evidence>
<dbReference type="GO" id="GO:0006353">
    <property type="term" value="P:DNA-templated transcription termination"/>
    <property type="evidence" value="ECO:0007669"/>
    <property type="project" value="UniProtKB-UniRule"/>
</dbReference>
<comment type="caution">
    <text evidence="8">The sequence shown here is derived from an EMBL/GenBank/DDBJ whole genome shotgun (WGS) entry which is preliminary data.</text>
</comment>
<reference evidence="8 9" key="1">
    <citation type="submission" date="2016-03" db="EMBL/GenBank/DDBJ databases">
        <title>Genome sequence of Nesiotobacter sp. nov., a moderately halophilic alphaproteobacterium isolated from the Yellow Sea, China.</title>
        <authorList>
            <person name="Zhang G."/>
            <person name="Zhang R."/>
        </authorList>
    </citation>
    <scope>NUCLEOTIDE SEQUENCE [LARGE SCALE GENOMIC DNA]</scope>
    <source>
        <strain evidence="8 9">WB1-6</strain>
    </source>
</reference>
<dbReference type="GO" id="GO:0005829">
    <property type="term" value="C:cytosol"/>
    <property type="evidence" value="ECO:0007669"/>
    <property type="project" value="TreeGrafter"/>
</dbReference>
<evidence type="ECO:0000256" key="2">
    <source>
        <dbReference type="ARBA" id="ARBA00022814"/>
    </source>
</evidence>
<protein>
    <recommendedName>
        <fullName evidence="6">Transcription antitermination protein NusB</fullName>
    </recommendedName>
    <alternativeName>
        <fullName evidence="6">Antitermination factor NusB</fullName>
    </alternativeName>
</protein>
<keyword evidence="5 6" id="KW-0804">Transcription</keyword>
<evidence type="ECO:0000256" key="5">
    <source>
        <dbReference type="ARBA" id="ARBA00023163"/>
    </source>
</evidence>
<keyword evidence="9" id="KW-1185">Reference proteome</keyword>
<evidence type="ECO:0000256" key="6">
    <source>
        <dbReference type="HAMAP-Rule" id="MF_00073"/>
    </source>
</evidence>
<dbReference type="SUPFAM" id="SSF48013">
    <property type="entry name" value="NusB-like"/>
    <property type="match status" value="1"/>
</dbReference>
<keyword evidence="3 6" id="KW-0694">RNA-binding</keyword>